<feature type="compositionally biased region" description="Basic and acidic residues" evidence="1">
    <location>
        <begin position="855"/>
        <end position="873"/>
    </location>
</feature>
<dbReference type="STRING" id="756272.Plabr_3338"/>
<keyword evidence="2" id="KW-0472">Membrane</keyword>
<evidence type="ECO:0000256" key="2">
    <source>
        <dbReference type="SAM" id="Phobius"/>
    </source>
</evidence>
<proteinExistence type="predicted"/>
<protein>
    <submittedName>
        <fullName evidence="3">Uncharacterized protein</fullName>
    </submittedName>
</protein>
<organism evidence="3 4">
    <name type="scientific">Rubinisphaera brasiliensis (strain ATCC 49424 / DSM 5305 / JCM 21570 / IAM 15109 / NBRC 103401 / IFAM 1448)</name>
    <name type="common">Planctomyces brasiliensis</name>
    <dbReference type="NCBI Taxonomy" id="756272"/>
    <lineage>
        <taxon>Bacteria</taxon>
        <taxon>Pseudomonadati</taxon>
        <taxon>Planctomycetota</taxon>
        <taxon>Planctomycetia</taxon>
        <taxon>Planctomycetales</taxon>
        <taxon>Planctomycetaceae</taxon>
        <taxon>Rubinisphaera</taxon>
    </lineage>
</organism>
<keyword evidence="2" id="KW-0812">Transmembrane</keyword>
<keyword evidence="2" id="KW-1133">Transmembrane helix</keyword>
<sequence>MAGTTELPQPKYVDFREYILFQVQRTRSLVRQTDMLLLTSTAIAAVFFTLFLFTLLDHWAFTLGLPAWLRWTGFASVLGILGVSTAIFLRTSAGRQVSSLFAARALEQAESKLQNSLLTLVDLDQSDRPSSAAIRSSLEKRAALALNDLDVDHAVDRRPLLHRIYALLLGVLLLFGYAFIAQKSVAESVYRIMLPWTQAAPPTQTKLLDIQPGNVTVSSGTHVEVSTFIDGKTPDKVWVVYSTADERIVNERVELLPTEEGLGKFTGVIAGENGRGVDQQTTYYLAAGDGRSETFTVSVRPAPHVKISGIELTPPTYTGRPPRSQTIGAIDALEGTAVTLRGETNIPVETAWIQLFNSETAEDRSGQLPLTITDSTKLSGNWTLKIRDDGTYPRFYRIECETREGDREASPPLHAVIIRPDARPEVQLLAPTSDLERPLNATVPLLIEAFDPDFQLSGLSVQVERQGQLLSSELLDVAGQRKVRVKHALELKRLPLKVGDILSFWVEARDNREPQANRRMTSKLRIRITEPVSEEEAEAQRKEDEAKQEPESAENQPQQNPESEDAPASEQMTPPSEEAADSDGDEGNESQQEGGEGEESKQSGQQSEPGDKESKQKQPGGKKPNGNGDSSEESSNQPGEGDSDQQGEPEFDPDGADDDRVLEKMIEKMQQDGKQPKEGDNSGDNPNPDNPANGENEGNNSPENLDPNDSGDTMPPENTPPGESAEEPNNSEKMNPDDPNGEPGDNPQNGEQPKAEPLPEGDNTPDQNEGSGEQMQPDQQKGTDPQKSTGGDQNSNEPGNESDSTAGEPAGGDETGESTGSQPGEMTDEPKDGSTKPGPGEKPSNDSGDMNSDPRPSDTDPGGEKTPGKKPGEGEATPGKGNETGPTERDPNQDPNAPDAQNPLDRPDDAMQPDGSGDKNSSSQPDGQQSQPGGKTSDSQSKPDGQSPGDEKSAKPSGQQQNSGKSPQNPDQQPPGERPSGPSPDTKTNPERSDSPMSDQPGQDGAPQSPDNQSGKGDSSSQEGGGDSKSSDQGKSDSPGNAPGKGNSPGEGQSDSEGAPSDKPGKGSGKPGKGKGQADPNREGGGASGTQEGMQEGAGNARGGDGATDGKQNPASSGGEAAGGNKQEPDYSMEDRRKAAELVLNQLEKDLQRGDVDPELLEELGWDKDNLKQFQRRMSDYLRNQNGAEEQSLKQRQFDEMLRNMRLDGKRNAREGQSGGFESPDEFAPNLTPAPPEYRELEEAYKRSLSGAKGK</sequence>
<feature type="transmembrane region" description="Helical" evidence="2">
    <location>
        <begin position="68"/>
        <end position="89"/>
    </location>
</feature>
<feature type="compositionally biased region" description="Basic and acidic residues" evidence="1">
    <location>
        <begin position="1127"/>
        <end position="1139"/>
    </location>
</feature>
<feature type="compositionally biased region" description="Low complexity" evidence="1">
    <location>
        <begin position="1013"/>
        <end position="1022"/>
    </location>
</feature>
<feature type="compositionally biased region" description="Basic and acidic residues" evidence="1">
    <location>
        <begin position="658"/>
        <end position="680"/>
    </location>
</feature>
<dbReference type="eggNOG" id="COG5183">
    <property type="taxonomic scope" value="Bacteria"/>
</dbReference>
<accession>F0SL52</accession>
<dbReference type="HOGENOM" id="CLU_265369_0_0_0"/>
<feature type="compositionally biased region" description="Basic and acidic residues" evidence="1">
    <location>
        <begin position="538"/>
        <end position="550"/>
    </location>
</feature>
<feature type="transmembrane region" description="Helical" evidence="2">
    <location>
        <begin position="164"/>
        <end position="181"/>
    </location>
</feature>
<name>F0SL52_RUBBR</name>
<feature type="region of interest" description="Disordered" evidence="1">
    <location>
        <begin position="514"/>
        <end position="1139"/>
    </location>
</feature>
<feature type="compositionally biased region" description="Gly residues" evidence="1">
    <location>
        <begin position="1066"/>
        <end position="1075"/>
    </location>
</feature>
<evidence type="ECO:0000313" key="3">
    <source>
        <dbReference type="EMBL" id="ADY60935.1"/>
    </source>
</evidence>
<feature type="region of interest" description="Disordered" evidence="1">
    <location>
        <begin position="1205"/>
        <end position="1238"/>
    </location>
</feature>
<gene>
    <name evidence="3" type="ordered locus">Plabr_3338</name>
</gene>
<feature type="compositionally biased region" description="Polar residues" evidence="1">
    <location>
        <begin position="956"/>
        <end position="971"/>
    </location>
</feature>
<dbReference type="Proteomes" id="UP000006860">
    <property type="component" value="Chromosome"/>
</dbReference>
<dbReference type="AlphaFoldDB" id="F0SL52"/>
<feature type="transmembrane region" description="Helical" evidence="2">
    <location>
        <begin position="35"/>
        <end position="56"/>
    </location>
</feature>
<evidence type="ECO:0000313" key="4">
    <source>
        <dbReference type="Proteomes" id="UP000006860"/>
    </source>
</evidence>
<dbReference type="KEGG" id="pbs:Plabr_3338"/>
<dbReference type="RefSeq" id="WP_013629655.1">
    <property type="nucleotide sequence ID" value="NC_015174.1"/>
</dbReference>
<feature type="compositionally biased region" description="Acidic residues" evidence="1">
    <location>
        <begin position="578"/>
        <end position="588"/>
    </location>
</feature>
<feature type="compositionally biased region" description="Low complexity" evidence="1">
    <location>
        <begin position="921"/>
        <end position="934"/>
    </location>
</feature>
<feature type="compositionally biased region" description="Basic and acidic residues" evidence="1">
    <location>
        <begin position="1205"/>
        <end position="1214"/>
    </location>
</feature>
<keyword evidence="4" id="KW-1185">Reference proteome</keyword>
<dbReference type="OrthoDB" id="257350at2"/>
<feature type="compositionally biased region" description="Polar residues" evidence="1">
    <location>
        <begin position="764"/>
        <end position="805"/>
    </location>
</feature>
<dbReference type="EMBL" id="CP002546">
    <property type="protein sequence ID" value="ADY60935.1"/>
    <property type="molecule type" value="Genomic_DNA"/>
</dbReference>
<feature type="compositionally biased region" description="Low complexity" evidence="1">
    <location>
        <begin position="617"/>
        <end position="628"/>
    </location>
</feature>
<evidence type="ECO:0000256" key="1">
    <source>
        <dbReference type="SAM" id="MobiDB-lite"/>
    </source>
</evidence>
<reference evidence="4" key="1">
    <citation type="submission" date="2011-02" db="EMBL/GenBank/DDBJ databases">
        <title>The complete genome of Planctomyces brasiliensis DSM 5305.</title>
        <authorList>
            <person name="Lucas S."/>
            <person name="Copeland A."/>
            <person name="Lapidus A."/>
            <person name="Bruce D."/>
            <person name="Goodwin L."/>
            <person name="Pitluck S."/>
            <person name="Kyrpides N."/>
            <person name="Mavromatis K."/>
            <person name="Pagani I."/>
            <person name="Ivanova N."/>
            <person name="Ovchinnikova G."/>
            <person name="Lu M."/>
            <person name="Detter J.C."/>
            <person name="Han C."/>
            <person name="Land M."/>
            <person name="Hauser L."/>
            <person name="Markowitz V."/>
            <person name="Cheng J.-F."/>
            <person name="Hugenholtz P."/>
            <person name="Woyke T."/>
            <person name="Wu D."/>
            <person name="Tindall B."/>
            <person name="Pomrenke H.G."/>
            <person name="Brambilla E."/>
            <person name="Klenk H.-P."/>
            <person name="Eisen J.A."/>
        </authorList>
    </citation>
    <scope>NUCLEOTIDE SEQUENCE [LARGE SCALE GENOMIC DNA]</scope>
    <source>
        <strain evidence="4">ATCC 49424 / DSM 5305 / JCM 21570 / NBRC 103401 / IFAM 1448</strain>
    </source>
</reference>
<feature type="compositionally biased region" description="Acidic residues" evidence="1">
    <location>
        <begin position="641"/>
        <end position="657"/>
    </location>
</feature>
<feature type="compositionally biased region" description="Low complexity" evidence="1">
    <location>
        <begin position="682"/>
        <end position="704"/>
    </location>
</feature>
<feature type="compositionally biased region" description="Low complexity" evidence="1">
    <location>
        <begin position="737"/>
        <end position="751"/>
    </location>
</feature>